<proteinExistence type="predicted"/>
<dbReference type="CDD" id="cd22191">
    <property type="entry name" value="DPBB_RlpA_EXP_N-like"/>
    <property type="match status" value="1"/>
</dbReference>
<feature type="chain" id="PRO_5024382031" evidence="2">
    <location>
        <begin position="23"/>
        <end position="147"/>
    </location>
</feature>
<dbReference type="OrthoDB" id="406505at2759"/>
<gene>
    <name evidence="3" type="ORF">CTheo_3104</name>
</gene>
<organism evidence="3 4">
    <name type="scientific">Ceratobasidium theobromae</name>
    <dbReference type="NCBI Taxonomy" id="1582974"/>
    <lineage>
        <taxon>Eukaryota</taxon>
        <taxon>Fungi</taxon>
        <taxon>Dikarya</taxon>
        <taxon>Basidiomycota</taxon>
        <taxon>Agaricomycotina</taxon>
        <taxon>Agaricomycetes</taxon>
        <taxon>Cantharellales</taxon>
        <taxon>Ceratobasidiaceae</taxon>
        <taxon>Ceratobasidium</taxon>
    </lineage>
</organism>
<dbReference type="Proteomes" id="UP000383932">
    <property type="component" value="Unassembled WGS sequence"/>
</dbReference>
<protein>
    <submittedName>
        <fullName evidence="3">Rare lipoprotein A-like double-psi beta-barrel protein</fullName>
    </submittedName>
</protein>
<name>A0A5N5QNX9_9AGAM</name>
<dbReference type="InterPro" id="IPR036908">
    <property type="entry name" value="RlpA-like_sf"/>
</dbReference>
<sequence>MYALNKLTAFVVSALAITSALAAPVEPTSSSNLAARAPYDVHNGSAAYYSPSAAGIGECGWSNGDYEWVAAIGTSLFQEMIVDPNPNHSQACGKTASVTWRDKTITVGIVDRCYGCGYNDMDLSLSAFQQFAALDVGQLGGLSWKFN</sequence>
<evidence type="ECO:0000313" key="3">
    <source>
        <dbReference type="EMBL" id="KAB5593470.1"/>
    </source>
</evidence>
<keyword evidence="3" id="KW-0449">Lipoprotein</keyword>
<dbReference type="PANTHER" id="PTHR31836:SF28">
    <property type="entry name" value="SRCR DOMAIN-CONTAINING PROTEIN-RELATED"/>
    <property type="match status" value="1"/>
</dbReference>
<keyword evidence="1 2" id="KW-0732">Signal</keyword>
<dbReference type="InterPro" id="IPR051477">
    <property type="entry name" value="Expansin_CellWall"/>
</dbReference>
<dbReference type="SUPFAM" id="SSF50685">
    <property type="entry name" value="Barwin-like endoglucanases"/>
    <property type="match status" value="1"/>
</dbReference>
<feature type="signal peptide" evidence="2">
    <location>
        <begin position="1"/>
        <end position="22"/>
    </location>
</feature>
<evidence type="ECO:0000256" key="1">
    <source>
        <dbReference type="ARBA" id="ARBA00022729"/>
    </source>
</evidence>
<comment type="caution">
    <text evidence="3">The sequence shown here is derived from an EMBL/GenBank/DDBJ whole genome shotgun (WGS) entry which is preliminary data.</text>
</comment>
<evidence type="ECO:0000313" key="4">
    <source>
        <dbReference type="Proteomes" id="UP000383932"/>
    </source>
</evidence>
<reference evidence="3 4" key="1">
    <citation type="journal article" date="2019" name="Fungal Biol. Biotechnol.">
        <title>Draft genome sequence of fastidious pathogen Ceratobasidium theobromae, which causes vascular-streak dieback in Theobroma cacao.</title>
        <authorList>
            <person name="Ali S.S."/>
            <person name="Asman A."/>
            <person name="Shao J."/>
            <person name="Firmansyah A.P."/>
            <person name="Susilo A.W."/>
            <person name="Rosmana A."/>
            <person name="McMahon P."/>
            <person name="Junaid M."/>
            <person name="Guest D."/>
            <person name="Kheng T.Y."/>
            <person name="Meinhardt L.W."/>
            <person name="Bailey B.A."/>
        </authorList>
    </citation>
    <scope>NUCLEOTIDE SEQUENCE [LARGE SCALE GENOMIC DNA]</scope>
    <source>
        <strain evidence="3 4">CT2</strain>
    </source>
</reference>
<dbReference type="PANTHER" id="PTHR31836">
    <property type="match status" value="1"/>
</dbReference>
<keyword evidence="4" id="KW-1185">Reference proteome</keyword>
<dbReference type="Gene3D" id="2.40.40.10">
    <property type="entry name" value="RlpA-like domain"/>
    <property type="match status" value="1"/>
</dbReference>
<dbReference type="AlphaFoldDB" id="A0A5N5QNX9"/>
<dbReference type="EMBL" id="SSOP01000037">
    <property type="protein sequence ID" value="KAB5593470.1"/>
    <property type="molecule type" value="Genomic_DNA"/>
</dbReference>
<evidence type="ECO:0000256" key="2">
    <source>
        <dbReference type="SAM" id="SignalP"/>
    </source>
</evidence>
<accession>A0A5N5QNX9</accession>